<sequence>MGIFDLFRKKDKTPGYDATNLQITDIKEGFIFDYDLESWSVKRKATYDWGDDCFTDELQIFNGKETKYLSIEEDDEISIEISQSIPISTVDEGSIPQYIHTYKKAPYNIKYNGVNYKLMSESSGYYQKNEDASWDEVISWRYESNESDHFVDIDQWDDMEFEASVGKSIKPYEISNILPR</sequence>
<accession>A0AC61NGY2</accession>
<dbReference type="Proteomes" id="UP000826212">
    <property type="component" value="Chromosome"/>
</dbReference>
<organism evidence="1 2">
    <name type="scientific">Halosquirtibacter laminarini</name>
    <dbReference type="NCBI Taxonomy" id="3374600"/>
    <lineage>
        <taxon>Bacteria</taxon>
        <taxon>Pseudomonadati</taxon>
        <taxon>Bacteroidota</taxon>
        <taxon>Bacteroidia</taxon>
        <taxon>Marinilabiliales</taxon>
        <taxon>Prolixibacteraceae</taxon>
        <taxon>Halosquirtibacter</taxon>
    </lineage>
</organism>
<name>A0AC61NGY2_9BACT</name>
<dbReference type="EMBL" id="CP081303">
    <property type="protein sequence ID" value="QZE14909.1"/>
    <property type="molecule type" value="Genomic_DNA"/>
</dbReference>
<proteinExistence type="predicted"/>
<evidence type="ECO:0000313" key="1">
    <source>
        <dbReference type="EMBL" id="QZE14909.1"/>
    </source>
</evidence>
<evidence type="ECO:0000313" key="2">
    <source>
        <dbReference type="Proteomes" id="UP000826212"/>
    </source>
</evidence>
<keyword evidence="2" id="KW-1185">Reference proteome</keyword>
<gene>
    <name evidence="1" type="ORF">K4L44_03465</name>
</gene>
<protein>
    <submittedName>
        <fullName evidence="1">DUF4178 domain-containing protein</fullName>
    </submittedName>
</protein>
<reference evidence="1" key="1">
    <citation type="submission" date="2021-08" db="EMBL/GenBank/DDBJ databases">
        <title>Novel anaerobic bacterium isolated from sea squirt in East Sea, Republic of Korea.</title>
        <authorList>
            <person name="Nguyen T.H."/>
            <person name="Li Z."/>
            <person name="Lee Y.-J."/>
            <person name="Ko J."/>
            <person name="Kim S.-G."/>
        </authorList>
    </citation>
    <scope>NUCLEOTIDE SEQUENCE</scope>
    <source>
        <strain evidence="1">KCTC 25031</strain>
    </source>
</reference>